<feature type="transmembrane region" description="Helical" evidence="1">
    <location>
        <begin position="6"/>
        <end position="24"/>
    </location>
</feature>
<feature type="domain" description="EamA" evidence="2">
    <location>
        <begin position="9"/>
        <end position="138"/>
    </location>
</feature>
<evidence type="ECO:0000313" key="3">
    <source>
        <dbReference type="EMBL" id="CAL1240715.1"/>
    </source>
</evidence>
<evidence type="ECO:0000256" key="1">
    <source>
        <dbReference type="SAM" id="Phobius"/>
    </source>
</evidence>
<evidence type="ECO:0000313" key="4">
    <source>
        <dbReference type="Proteomes" id="UP001497493"/>
    </source>
</evidence>
<evidence type="ECO:0000259" key="2">
    <source>
        <dbReference type="Pfam" id="PF00892"/>
    </source>
</evidence>
<keyword evidence="4" id="KW-1185">Reference proteome</keyword>
<dbReference type="EMBL" id="OZ026884">
    <property type="protein sequence ID" value="CAL1240715.1"/>
    <property type="molecule type" value="Genomic_DNA"/>
</dbReference>
<sequence>MPAMPAWFLPALMTFLCWGLWAFLPKLTTRYLDPRSAIVYEALGGLVLVALVWGSGAGRLGGEPRGVALALITGSLGVGGALAYLYALQKGPVALIATVTALYPIFAIVLAALILQEPVSLRQGIGIALGLLAMVLVSR</sequence>
<dbReference type="InterPro" id="IPR000620">
    <property type="entry name" value="EamA_dom"/>
</dbReference>
<name>A0ABP1CBP3_9GAMM</name>
<feature type="transmembrane region" description="Helical" evidence="1">
    <location>
        <begin position="93"/>
        <end position="115"/>
    </location>
</feature>
<keyword evidence="1" id="KW-0812">Transmembrane</keyword>
<dbReference type="Proteomes" id="UP001497493">
    <property type="component" value="Chromosome"/>
</dbReference>
<keyword evidence="1" id="KW-0472">Membrane</keyword>
<feature type="transmembrane region" description="Helical" evidence="1">
    <location>
        <begin position="66"/>
        <end position="86"/>
    </location>
</feature>
<gene>
    <name evidence="3" type="ORF">MECH1_V1_1939</name>
</gene>
<dbReference type="Pfam" id="PF00892">
    <property type="entry name" value="EamA"/>
    <property type="match status" value="1"/>
</dbReference>
<dbReference type="SUPFAM" id="SSF103481">
    <property type="entry name" value="Multidrug resistance efflux transporter EmrE"/>
    <property type="match status" value="1"/>
</dbReference>
<protein>
    <submittedName>
        <fullName evidence="3">EamA domain-containing protein</fullName>
    </submittedName>
</protein>
<organism evidence="3 4">
    <name type="scientific">Candidatus Methylocalor cossyra</name>
    <dbReference type="NCBI Taxonomy" id="3108543"/>
    <lineage>
        <taxon>Bacteria</taxon>
        <taxon>Pseudomonadati</taxon>
        <taxon>Pseudomonadota</taxon>
        <taxon>Gammaproteobacteria</taxon>
        <taxon>Methylococcales</taxon>
        <taxon>Methylococcaceae</taxon>
        <taxon>Candidatus Methylocalor</taxon>
    </lineage>
</organism>
<proteinExistence type="predicted"/>
<dbReference type="Gene3D" id="1.10.3730.20">
    <property type="match status" value="1"/>
</dbReference>
<accession>A0ABP1CBP3</accession>
<feature type="transmembrane region" description="Helical" evidence="1">
    <location>
        <begin position="36"/>
        <end position="54"/>
    </location>
</feature>
<reference evidence="3 4" key="1">
    <citation type="submission" date="2024-04" db="EMBL/GenBank/DDBJ databases">
        <authorList>
            <person name="Cremers G."/>
        </authorList>
    </citation>
    <scope>NUCLEOTIDE SEQUENCE [LARGE SCALE GENOMIC DNA]</scope>
    <source>
        <strain evidence="3">MeCH1-AG</strain>
    </source>
</reference>
<dbReference type="InterPro" id="IPR037185">
    <property type="entry name" value="EmrE-like"/>
</dbReference>
<keyword evidence="1" id="KW-1133">Transmembrane helix</keyword>
<feature type="transmembrane region" description="Helical" evidence="1">
    <location>
        <begin position="121"/>
        <end position="138"/>
    </location>
</feature>